<name>A0A8E2I7B4_9BACI</name>
<organism evidence="5 6">
    <name type="scientific">Heyndrickxia oleronia</name>
    <dbReference type="NCBI Taxonomy" id="38875"/>
    <lineage>
        <taxon>Bacteria</taxon>
        <taxon>Bacillati</taxon>
        <taxon>Bacillota</taxon>
        <taxon>Bacilli</taxon>
        <taxon>Bacillales</taxon>
        <taxon>Bacillaceae</taxon>
        <taxon>Heyndrickxia</taxon>
    </lineage>
</organism>
<comment type="caution">
    <text evidence="5">The sequence shown here is derived from an EMBL/GenBank/DDBJ whole genome shotgun (WGS) entry which is preliminary data.</text>
</comment>
<dbReference type="Pfam" id="PF14278">
    <property type="entry name" value="TetR_C_8"/>
    <property type="match status" value="1"/>
</dbReference>
<keyword evidence="1" id="KW-0678">Repressor</keyword>
<reference evidence="5 6" key="1">
    <citation type="submission" date="2017-01" db="EMBL/GenBank/DDBJ databases">
        <title>Draft genome sequence of Bacillus oleronius.</title>
        <authorList>
            <person name="Allam M."/>
        </authorList>
    </citation>
    <scope>NUCLEOTIDE SEQUENCE [LARGE SCALE GENOMIC DNA]</scope>
    <source>
        <strain evidence="5 6">DSM 9356</strain>
    </source>
</reference>
<evidence type="ECO:0000256" key="2">
    <source>
        <dbReference type="ARBA" id="ARBA00023125"/>
    </source>
</evidence>
<dbReference type="Proteomes" id="UP000189761">
    <property type="component" value="Unassembled WGS sequence"/>
</dbReference>
<dbReference type="Gene3D" id="1.10.357.10">
    <property type="entry name" value="Tetracycline Repressor, domain 2"/>
    <property type="match status" value="1"/>
</dbReference>
<dbReference type="InterPro" id="IPR009057">
    <property type="entry name" value="Homeodomain-like_sf"/>
</dbReference>
<dbReference type="AlphaFoldDB" id="A0A8E2I7B4"/>
<evidence type="ECO:0000313" key="6">
    <source>
        <dbReference type="Proteomes" id="UP000189761"/>
    </source>
</evidence>
<dbReference type="PANTHER" id="PTHR43479:SF7">
    <property type="entry name" value="TETR-FAMILY TRANSCRIPTIONAL REGULATOR"/>
    <property type="match status" value="1"/>
</dbReference>
<feature type="domain" description="HTH tetR-type" evidence="4">
    <location>
        <begin position="11"/>
        <end position="71"/>
    </location>
</feature>
<dbReference type="Pfam" id="PF00440">
    <property type="entry name" value="TetR_N"/>
    <property type="match status" value="1"/>
</dbReference>
<evidence type="ECO:0000313" key="5">
    <source>
        <dbReference type="EMBL" id="OOP61306.1"/>
    </source>
</evidence>
<dbReference type="PROSITE" id="PS50977">
    <property type="entry name" value="HTH_TETR_2"/>
    <property type="match status" value="1"/>
</dbReference>
<feature type="DNA-binding region" description="H-T-H motif" evidence="3">
    <location>
        <begin position="34"/>
        <end position="53"/>
    </location>
</feature>
<evidence type="ECO:0000259" key="4">
    <source>
        <dbReference type="PROSITE" id="PS50977"/>
    </source>
</evidence>
<dbReference type="GO" id="GO:0003677">
    <property type="term" value="F:DNA binding"/>
    <property type="evidence" value="ECO:0007669"/>
    <property type="project" value="UniProtKB-UniRule"/>
</dbReference>
<dbReference type="RefSeq" id="WP_078111567.1">
    <property type="nucleotide sequence ID" value="NZ_CP065424.1"/>
</dbReference>
<keyword evidence="6" id="KW-1185">Reference proteome</keyword>
<evidence type="ECO:0000256" key="3">
    <source>
        <dbReference type="PROSITE-ProRule" id="PRU00335"/>
    </source>
</evidence>
<keyword evidence="2 3" id="KW-0238">DNA-binding</keyword>
<dbReference type="InterPro" id="IPR050624">
    <property type="entry name" value="HTH-type_Tx_Regulator"/>
</dbReference>
<dbReference type="PANTHER" id="PTHR43479">
    <property type="entry name" value="ACREF/ENVCD OPERON REPRESSOR-RELATED"/>
    <property type="match status" value="1"/>
</dbReference>
<evidence type="ECO:0000256" key="1">
    <source>
        <dbReference type="ARBA" id="ARBA00022491"/>
    </source>
</evidence>
<gene>
    <name evidence="5" type="ORF">BWZ43_25770</name>
</gene>
<sequence>MSVQYPDKRVKRTKENFRSTLLSLMEEKNFSEITITEIVKAADYNRGTFYAHYKSKEDVLEEIIDEMFEKMTEAFRKPYLQLSVVDLEELSSHSIVLFYHFLENKKFYKLMLSSKVNVNFREKMIKKLVQLFREDYSEFTYTEVDPEINIKLFNTYQVHGIIGLILEWIDHDFPYSPAYMGDQLIHILSFYMKKVVINKVDD</sequence>
<proteinExistence type="predicted"/>
<dbReference type="InterPro" id="IPR039532">
    <property type="entry name" value="TetR_C_Firmicutes"/>
</dbReference>
<accession>A0A8E2I7B4</accession>
<dbReference type="EMBL" id="MTLA01000576">
    <property type="protein sequence ID" value="OOP61306.1"/>
    <property type="molecule type" value="Genomic_DNA"/>
</dbReference>
<dbReference type="SUPFAM" id="SSF46689">
    <property type="entry name" value="Homeodomain-like"/>
    <property type="match status" value="1"/>
</dbReference>
<protein>
    <submittedName>
        <fullName evidence="5">TetR family transcriptional regulator</fullName>
    </submittedName>
</protein>
<dbReference type="InterPro" id="IPR001647">
    <property type="entry name" value="HTH_TetR"/>
</dbReference>